<dbReference type="RefSeq" id="XP_012617549.1">
    <property type="nucleotide sequence ID" value="XM_012762095.2"/>
</dbReference>
<feature type="compositionally biased region" description="Low complexity" evidence="9">
    <location>
        <begin position="1268"/>
        <end position="1298"/>
    </location>
</feature>
<keyword evidence="7" id="KW-0472">Membrane</keyword>
<evidence type="ECO:0000259" key="12">
    <source>
        <dbReference type="PROSITE" id="PS50106"/>
    </source>
</evidence>
<dbReference type="PROSITE" id="PS50200">
    <property type="entry name" value="RA"/>
    <property type="match status" value="1"/>
</dbReference>
<dbReference type="GeneTree" id="ENSGT00940000158124"/>
<dbReference type="EMBL" id="ABDC03022388">
    <property type="status" value="NOT_ANNOTATED_CDS"/>
    <property type="molecule type" value="Genomic_DNA"/>
</dbReference>
<feature type="domain" description="Cyclic nucleotide-binding" evidence="11">
    <location>
        <begin position="37"/>
        <end position="100"/>
    </location>
</feature>
<dbReference type="FunFam" id="2.60.120.10:FF:000040">
    <property type="entry name" value="rap guanine nucleotide exchange factor 6 isoform X1"/>
    <property type="match status" value="1"/>
</dbReference>
<feature type="compositionally biased region" description="Low complexity" evidence="9">
    <location>
        <begin position="187"/>
        <end position="205"/>
    </location>
</feature>
<dbReference type="PROSITE" id="PS50009">
    <property type="entry name" value="RASGEF_CAT"/>
    <property type="match status" value="1"/>
</dbReference>
<protein>
    <submittedName>
        <fullName evidence="15">Rap guanine nucleotide exchange factor 6</fullName>
    </submittedName>
</protein>
<evidence type="ECO:0000256" key="3">
    <source>
        <dbReference type="ARBA" id="ARBA00022475"/>
    </source>
</evidence>
<dbReference type="CDD" id="cd00155">
    <property type="entry name" value="RasGEF"/>
    <property type="match status" value="1"/>
</dbReference>
<dbReference type="GeneID" id="105869930"/>
<evidence type="ECO:0000256" key="1">
    <source>
        <dbReference type="ARBA" id="ARBA00004236"/>
    </source>
</evidence>
<dbReference type="Gene3D" id="1.10.840.10">
    <property type="entry name" value="Ras guanine-nucleotide exchange factors catalytic domain"/>
    <property type="match status" value="1"/>
</dbReference>
<dbReference type="FunFam" id="2.30.42.10:FF:000024">
    <property type="entry name" value="rap guanine nucleotide exchange factor 2 isoform X1"/>
    <property type="match status" value="1"/>
</dbReference>
<feature type="region of interest" description="Disordered" evidence="9">
    <location>
        <begin position="1080"/>
        <end position="1103"/>
    </location>
</feature>
<dbReference type="CTD" id="51735"/>
<dbReference type="Pfam" id="PF00617">
    <property type="entry name" value="RasGEF"/>
    <property type="match status" value="1"/>
</dbReference>
<evidence type="ECO:0000259" key="10">
    <source>
        <dbReference type="PROSITE" id="PS50009"/>
    </source>
</evidence>
<feature type="region of interest" description="Disordered" evidence="9">
    <location>
        <begin position="175"/>
        <end position="250"/>
    </location>
</feature>
<dbReference type="Gene3D" id="2.30.42.10">
    <property type="match status" value="1"/>
</dbReference>
<dbReference type="GO" id="GO:0005737">
    <property type="term" value="C:cytoplasm"/>
    <property type="evidence" value="ECO:0007669"/>
    <property type="project" value="UniProtKB-SubCell"/>
</dbReference>
<dbReference type="SUPFAM" id="SSF51206">
    <property type="entry name" value="cAMP-binding domain-like"/>
    <property type="match status" value="2"/>
</dbReference>
<keyword evidence="4" id="KW-0963">Cytoplasm</keyword>
<evidence type="ECO:0000256" key="6">
    <source>
        <dbReference type="ARBA" id="ARBA00022658"/>
    </source>
</evidence>
<accession>A0A8C5VCT1</accession>
<dbReference type="InterPro" id="IPR036964">
    <property type="entry name" value="RASGEF_cat_dom_sf"/>
</dbReference>
<evidence type="ECO:0000256" key="2">
    <source>
        <dbReference type="ARBA" id="ARBA00004496"/>
    </source>
</evidence>
<dbReference type="PROSITE" id="PS50212">
    <property type="entry name" value="RASGEF_NTER"/>
    <property type="match status" value="1"/>
</dbReference>
<name>A0A8C5VCT1_MICMU</name>
<dbReference type="CDD" id="cd06755">
    <property type="entry name" value="PDZ_RapGEF2_RapGEF6-like"/>
    <property type="match status" value="1"/>
</dbReference>
<feature type="compositionally biased region" description="Low complexity" evidence="9">
    <location>
        <begin position="1307"/>
        <end position="1320"/>
    </location>
</feature>
<dbReference type="SMART" id="SM00147">
    <property type="entry name" value="RasGEF"/>
    <property type="match status" value="1"/>
</dbReference>
<dbReference type="PANTHER" id="PTHR45161">
    <property type="entry name" value="CYTOSKELETON-ASSOCIATED PROTEIN 4"/>
    <property type="match status" value="1"/>
</dbReference>
<dbReference type="InterPro" id="IPR014710">
    <property type="entry name" value="RmlC-like_jellyroll"/>
</dbReference>
<dbReference type="Pfam" id="PF00618">
    <property type="entry name" value="RasGEF_N"/>
    <property type="match status" value="1"/>
</dbReference>
<evidence type="ECO:0000256" key="8">
    <source>
        <dbReference type="PROSITE-ProRule" id="PRU00168"/>
    </source>
</evidence>
<dbReference type="GO" id="GO:0005085">
    <property type="term" value="F:guanyl-nucleotide exchange factor activity"/>
    <property type="evidence" value="ECO:0007669"/>
    <property type="project" value="UniProtKB-KW"/>
</dbReference>
<evidence type="ECO:0000313" key="15">
    <source>
        <dbReference type="Ensembl" id="ENSMICP00000020081.2"/>
    </source>
</evidence>
<dbReference type="InterPro" id="IPR000159">
    <property type="entry name" value="RA_dom"/>
</dbReference>
<feature type="region of interest" description="Disordered" evidence="9">
    <location>
        <begin position="1247"/>
        <end position="1340"/>
    </location>
</feature>
<dbReference type="CDD" id="cd00038">
    <property type="entry name" value="CAP_ED"/>
    <property type="match status" value="2"/>
</dbReference>
<dbReference type="GO" id="GO:0030033">
    <property type="term" value="P:microvillus assembly"/>
    <property type="evidence" value="ECO:0007669"/>
    <property type="project" value="UniProtKB-ARBA"/>
</dbReference>
<dbReference type="SMART" id="SM00228">
    <property type="entry name" value="PDZ"/>
    <property type="match status" value="1"/>
</dbReference>
<dbReference type="SUPFAM" id="SSF50156">
    <property type="entry name" value="PDZ domain-like"/>
    <property type="match status" value="1"/>
</dbReference>
<feature type="domain" description="Cyclic nucleotide-binding" evidence="11">
    <location>
        <begin position="280"/>
        <end position="380"/>
    </location>
</feature>
<dbReference type="InterPro" id="IPR000651">
    <property type="entry name" value="Ras-like_Gua-exchang_fac_N"/>
</dbReference>
<dbReference type="CDD" id="cd06224">
    <property type="entry name" value="REM"/>
    <property type="match status" value="1"/>
</dbReference>
<feature type="compositionally biased region" description="Acidic residues" evidence="9">
    <location>
        <begin position="228"/>
        <end position="241"/>
    </location>
</feature>
<dbReference type="Gene3D" id="1.20.870.10">
    <property type="entry name" value="Son of sevenless (SoS) protein Chain: S domain 1"/>
    <property type="match status" value="1"/>
</dbReference>
<dbReference type="EMBL" id="ABDC03022389">
    <property type="status" value="NOT_ANNOTATED_CDS"/>
    <property type="molecule type" value="Genomic_DNA"/>
</dbReference>
<dbReference type="FunFam" id="1.20.870.10:FF:000001">
    <property type="entry name" value="rap guanine nucleotide exchange factor 2 isoform X2"/>
    <property type="match status" value="1"/>
</dbReference>
<reference evidence="15" key="1">
    <citation type="submission" date="2016-12" db="EMBL/GenBank/DDBJ databases">
        <title>Mouse lemur reference genome and diversity panel.</title>
        <authorList>
            <person name="Harris R."/>
            <person name="Larsen P."/>
            <person name="Liu Y."/>
            <person name="Hughes D.S."/>
            <person name="Murali S."/>
            <person name="Raveendran M."/>
            <person name="Korchina V."/>
            <person name="Wang M."/>
            <person name="Jhangiani S."/>
            <person name="Bandaranaike D."/>
            <person name="Bellair M."/>
            <person name="Blankenburg K."/>
            <person name="Chao H."/>
            <person name="Dahdouli M."/>
            <person name="Dinh H."/>
            <person name="Doddapaneni H."/>
            <person name="English A."/>
            <person name="Firestine M."/>
            <person name="Gnanaolivu R."/>
            <person name="Gross S."/>
            <person name="Hernandez B."/>
            <person name="Javaid M."/>
            <person name="Jayaseelan J."/>
            <person name="Jones J."/>
            <person name="Khan Z."/>
            <person name="Kovar C."/>
            <person name="Kurapati P."/>
            <person name="Le B."/>
            <person name="Lee S."/>
            <person name="Li M."/>
            <person name="Mathew T."/>
            <person name="Narasimhan A."/>
            <person name="Ngo D."/>
            <person name="Nguyen L."/>
            <person name="Okwuonu G."/>
            <person name="Ongeri F."/>
            <person name="Osuji N."/>
            <person name="Pu L.-L."/>
            <person name="Puazo M."/>
            <person name="Quiroz J."/>
            <person name="Raj R."/>
            <person name="Rajbhandari K."/>
            <person name="Reid J.G."/>
            <person name="Santibanez J."/>
            <person name="Sexton D."/>
            <person name="Skinner E."/>
            <person name="Vee V."/>
            <person name="Weissenberger G."/>
            <person name="Wu Y."/>
            <person name="Xin Y."/>
            <person name="Han Y."/>
            <person name="Campbell C."/>
            <person name="Brown A."/>
            <person name="Sullivan B."/>
            <person name="Shelton J."/>
            <person name="Brown S."/>
            <person name="Dudchenko O."/>
            <person name="Machol I."/>
            <person name="Durand N."/>
            <person name="Shamim M."/>
            <person name="Lieberman A."/>
            <person name="Muzny D.M."/>
            <person name="Richards S."/>
            <person name="Yoder A."/>
            <person name="Worley K.C."/>
            <person name="Rogers J."/>
            <person name="Gibbs R.A."/>
        </authorList>
    </citation>
    <scope>NUCLEOTIDE SEQUENCE [LARGE SCALE GENOMIC DNA]</scope>
</reference>
<dbReference type="Pfam" id="PF00595">
    <property type="entry name" value="PDZ"/>
    <property type="match status" value="1"/>
</dbReference>
<feature type="domain" description="PDZ" evidence="12">
    <location>
        <begin position="530"/>
        <end position="600"/>
    </location>
</feature>
<dbReference type="SUPFAM" id="SSF48366">
    <property type="entry name" value="Ras GEF"/>
    <property type="match status" value="1"/>
</dbReference>
<evidence type="ECO:0000259" key="14">
    <source>
        <dbReference type="PROSITE" id="PS50212"/>
    </source>
</evidence>
<reference evidence="15" key="2">
    <citation type="submission" date="2025-08" db="UniProtKB">
        <authorList>
            <consortium name="Ensembl"/>
        </authorList>
    </citation>
    <scope>IDENTIFICATION</scope>
</reference>
<dbReference type="GO" id="GO:0070300">
    <property type="term" value="F:phosphatidic acid binding"/>
    <property type="evidence" value="ECO:0007669"/>
    <property type="project" value="UniProtKB-ARBA"/>
</dbReference>
<proteinExistence type="predicted"/>
<dbReference type="FunFam" id="1.10.840.10:FF:000001">
    <property type="entry name" value="Rap guanine nucleotide exchange factor (GEF) 6"/>
    <property type="match status" value="1"/>
</dbReference>
<dbReference type="Pfam" id="PF00027">
    <property type="entry name" value="cNMP_binding"/>
    <property type="match status" value="1"/>
</dbReference>
<feature type="domain" description="Ras-GEF" evidence="10">
    <location>
        <begin position="865"/>
        <end position="1092"/>
    </location>
</feature>
<keyword evidence="16" id="KW-1185">Reference proteome</keyword>
<gene>
    <name evidence="15" type="primary">RAPGEF6</name>
</gene>
<dbReference type="PANTHER" id="PTHR45161:SF4">
    <property type="entry name" value="RAP GUANINE NUCLEOTIDE EXCHANGE FACTOR 6"/>
    <property type="match status" value="1"/>
</dbReference>
<dbReference type="FunFam" id="2.60.120.10:FF:000019">
    <property type="entry name" value="rap guanine nucleotide exchange factor 6 isoform X1"/>
    <property type="match status" value="1"/>
</dbReference>
<evidence type="ECO:0000256" key="5">
    <source>
        <dbReference type="ARBA" id="ARBA00022553"/>
    </source>
</evidence>
<evidence type="ECO:0000259" key="13">
    <source>
        <dbReference type="PROSITE" id="PS50200"/>
    </source>
</evidence>
<dbReference type="Ensembl" id="ENSMICT00000050573.2">
    <property type="protein sequence ID" value="ENSMICP00000020081.2"/>
    <property type="gene ID" value="ENSMICG00000011120.3"/>
</dbReference>
<dbReference type="GO" id="GO:0007264">
    <property type="term" value="P:small GTPase-mediated signal transduction"/>
    <property type="evidence" value="ECO:0007669"/>
    <property type="project" value="InterPro"/>
</dbReference>
<keyword evidence="3" id="KW-1003">Cell membrane</keyword>
<sequence>MNSPVDPGARQALRKKPPERTPEDLNIIYSYLHGMEILSNLREHQLRLVSARARYERYSANQILFCAETIARCWYILLSGSVLVKDSMVLPPCSFGKQFGGKRGCDCLVLEPSEMIVVENSKDNEDTILQREIPARQSRRRFRKINYKGERQTITDDVDINSYLSLPADLTKMHLTDNPHPQVTHVSSSQSGCSIASDSGSSSLSDIYQATESEVGDVDLTRLPEGPVDSEDEEEEDEEIDRTDPLQGRDLVRECLEKEPADKTDDDIEQLLEFMHQLPAFANMTMSVRRELCSVMIFEVVEQAGAIILEDGQELDSWYVILNGTVEISHPDGRVENLFMGNSFGITPTLDKQYMHGVVRTKVDDCQFVCIAQQDYWRILNHVEKNTHKVEEEGEIVMVHEHRELDRSGTRKGHIVIKATPERLIMHLIEEHSIVDPTYIEDFLLTYRTFLQSPLDVGIKLLEWFKIDSLRDKVTRIVLLWVNNHFNDFEGDPAMTRFLEEFERNLEDTKMNGHLRLLNIACAAKAKWRQVVLQKASRESPLHFSLNGGSEKGFGIFVEGVEPGSKAAESGLKRGDQIMEVNGQNFENITFVKALEILRNNTHLALTVKTNIFVFKELLGRTEQEKSGVPHIPKIAEKKSNRHSIQDVPADIEQTSQEKGNKKVKANTVSGGRNKIRKILDKTRFSILPPKLFSDGGLSQSQDDSIVGTRHCRHSLAIMPIPGTLSSSSPDLLQPTTSMLDFSNPSAVGFYYIPDQVIRVFKADQQSCYIIISKDTTAKEVVCHAVHEFGLTGASDTYSLCEVSVTPEGVIKQRRLPDQFSKLADRIQLNGRYYLKNNMETETLCSDEDAQELVKESQLSMLQLSTIELATQLSMRDFDLFRNIEPTEYIDDLFKLDCQTGNTHLKEFEDIVNQETFWVASEILTESNQLKRMKIIKHFIKIALHCRECKNFNSMFAIISGLNLAPVARLRGTWEKLPSKYEKHLQDLQDLFDPSRNMAKYRNILSSQSMQPPIIPLFPVVKKDMTFLHEGNDSKVDGLVNFEKLRMIAKEIRQVVRMTSANMDPAMMFRQRKKRWRSLGSLSQGSTNSNMLDVQGGAHKKRARRSSLLNAKKLYEDAQMARKVKQYLSSLDVETDEEKFQLMSLQWEPAYGTLTKNLNEKRSAKASEMSPVPTRSSGQVAKAHLHQPHRASQVLPVPAVNLHPVRKRGQAKDPVLSTSLPQKVLGTTEEISGKKHTEDTISVALSLHSSPPASPQGSPRKGYTLTPSAKSDNLSDSSHSEISSRSSIVSNCSVDSMSAALQDDRCPSQAPAAPESSGASEKTEHSSGMGDHGQLGPGWTLSKPSLIKSLAVSSSVSNEEISHEHIIIEAADSGRGSWTSCSSSSHDNFQSLPNPKSWDFLNSYRHTHLDDPIAEVEPADCEPYVCPQGSSRTCDQCRASPETNPLRQSWASSSSLSDTYEPNYGTVRRRVLESTQAESSEGLDLKDATDPVYKTVTSSTEKGLIENEQVSAV</sequence>
<dbReference type="InterPro" id="IPR001478">
    <property type="entry name" value="PDZ"/>
</dbReference>
<reference evidence="15" key="3">
    <citation type="submission" date="2025-09" db="UniProtKB">
        <authorList>
            <consortium name="Ensembl"/>
        </authorList>
    </citation>
    <scope>IDENTIFICATION</scope>
</reference>
<feature type="compositionally biased region" description="Polar residues" evidence="9">
    <location>
        <begin position="1080"/>
        <end position="1092"/>
    </location>
</feature>
<dbReference type="SMART" id="SM00229">
    <property type="entry name" value="RasGEFN"/>
    <property type="match status" value="1"/>
</dbReference>
<keyword evidence="6 8" id="KW-0344">Guanine-nucleotide releasing factor</keyword>
<dbReference type="GO" id="GO:0005886">
    <property type="term" value="C:plasma membrane"/>
    <property type="evidence" value="ECO:0007669"/>
    <property type="project" value="UniProtKB-SubCell"/>
</dbReference>
<dbReference type="OrthoDB" id="546434at2759"/>
<dbReference type="Pfam" id="PF00788">
    <property type="entry name" value="RA"/>
    <property type="match status" value="1"/>
</dbReference>
<dbReference type="PROSITE" id="PS50042">
    <property type="entry name" value="CNMP_BINDING_3"/>
    <property type="match status" value="2"/>
</dbReference>
<comment type="subcellular location">
    <subcellularLocation>
        <location evidence="1">Cell membrane</location>
    </subcellularLocation>
    <subcellularLocation>
        <location evidence="2">Cytoplasm</location>
    </subcellularLocation>
</comment>
<dbReference type="InterPro" id="IPR036034">
    <property type="entry name" value="PDZ_sf"/>
</dbReference>
<dbReference type="Proteomes" id="UP000694394">
    <property type="component" value="Chromosome 19"/>
</dbReference>
<evidence type="ECO:0000256" key="4">
    <source>
        <dbReference type="ARBA" id="ARBA00022490"/>
    </source>
</evidence>
<dbReference type="InterPro" id="IPR000595">
    <property type="entry name" value="cNMP-bd_dom"/>
</dbReference>
<dbReference type="InterPro" id="IPR001895">
    <property type="entry name" value="RASGEF_cat_dom"/>
</dbReference>
<feature type="region of interest" description="Disordered" evidence="9">
    <location>
        <begin position="1441"/>
        <end position="1462"/>
    </location>
</feature>
<dbReference type="PROSITE" id="PS50106">
    <property type="entry name" value="PDZ"/>
    <property type="match status" value="1"/>
</dbReference>
<feature type="domain" description="N-terminal Ras-GEF" evidence="14">
    <location>
        <begin position="412"/>
        <end position="526"/>
    </location>
</feature>
<organism evidence="15 16">
    <name type="scientific">Microcebus murinus</name>
    <name type="common">Gray mouse lemur</name>
    <name type="synonym">Lemur murinus</name>
    <dbReference type="NCBI Taxonomy" id="30608"/>
    <lineage>
        <taxon>Eukaryota</taxon>
        <taxon>Metazoa</taxon>
        <taxon>Chordata</taxon>
        <taxon>Craniata</taxon>
        <taxon>Vertebrata</taxon>
        <taxon>Euteleostomi</taxon>
        <taxon>Mammalia</taxon>
        <taxon>Eutheria</taxon>
        <taxon>Euarchontoglires</taxon>
        <taxon>Primates</taxon>
        <taxon>Strepsirrhini</taxon>
        <taxon>Lemuriformes</taxon>
        <taxon>Cheirogaleidae</taxon>
        <taxon>Microcebus</taxon>
    </lineage>
</organism>
<dbReference type="InterPro" id="IPR023578">
    <property type="entry name" value="Ras_GEF_dom_sf"/>
</dbReference>
<evidence type="ECO:0000256" key="7">
    <source>
        <dbReference type="ARBA" id="ARBA00023136"/>
    </source>
</evidence>
<dbReference type="Gene3D" id="2.60.120.10">
    <property type="entry name" value="Jelly Rolls"/>
    <property type="match status" value="2"/>
</dbReference>
<dbReference type="InterPro" id="IPR018490">
    <property type="entry name" value="cNMP-bd_dom_sf"/>
</dbReference>
<dbReference type="SMART" id="SM00100">
    <property type="entry name" value="cNMP"/>
    <property type="match status" value="2"/>
</dbReference>
<dbReference type="CDD" id="cd01785">
    <property type="entry name" value="RA_PDZ-GEF1"/>
    <property type="match status" value="1"/>
</dbReference>
<dbReference type="SMART" id="SM00314">
    <property type="entry name" value="RA"/>
    <property type="match status" value="1"/>
</dbReference>
<keyword evidence="5" id="KW-0597">Phosphoprotein</keyword>
<evidence type="ECO:0000259" key="11">
    <source>
        <dbReference type="PROSITE" id="PS50042"/>
    </source>
</evidence>
<evidence type="ECO:0000313" key="16">
    <source>
        <dbReference type="Proteomes" id="UP000694394"/>
    </source>
</evidence>
<evidence type="ECO:0000256" key="9">
    <source>
        <dbReference type="SAM" id="MobiDB-lite"/>
    </source>
</evidence>
<feature type="domain" description="Ras-associating" evidence="13">
    <location>
        <begin position="754"/>
        <end position="840"/>
    </location>
</feature>